<dbReference type="PANTHER" id="PTHR41775:SF1">
    <property type="entry name" value="PEPTIDASE M6-LIKE DOMAIN-CONTAINING PROTEIN"/>
    <property type="match status" value="1"/>
</dbReference>
<accession>A0A0C1R4D6</accession>
<dbReference type="PANTHER" id="PTHR41775">
    <property type="entry name" value="SECRETED PROTEIN-RELATED"/>
    <property type="match status" value="1"/>
</dbReference>
<dbReference type="Pfam" id="PF20774">
    <property type="entry name" value="InhA-like_VEG"/>
    <property type="match status" value="1"/>
</dbReference>
<evidence type="ECO:0000313" key="4">
    <source>
        <dbReference type="Proteomes" id="UP000031366"/>
    </source>
</evidence>
<evidence type="ECO:0000313" key="3">
    <source>
        <dbReference type="EMBL" id="KIE48372.1"/>
    </source>
</evidence>
<dbReference type="EMBL" id="AYSO01000010">
    <property type="protein sequence ID" value="KIE48372.1"/>
    <property type="molecule type" value="Genomic_DNA"/>
</dbReference>
<dbReference type="RefSeq" id="WP_039629899.1">
    <property type="nucleotide sequence ID" value="NZ_AYSO01000010.1"/>
</dbReference>
<proteinExistence type="predicted"/>
<dbReference type="GO" id="GO:0008237">
    <property type="term" value="F:metallopeptidase activity"/>
    <property type="evidence" value="ECO:0007669"/>
    <property type="project" value="UniProtKB-KW"/>
</dbReference>
<dbReference type="AlphaFoldDB" id="A0A0C1R4D6"/>
<dbReference type="InterPro" id="IPR008757">
    <property type="entry name" value="Peptidase_M6-like_domain"/>
</dbReference>
<dbReference type="Pfam" id="PF05547">
    <property type="entry name" value="Peptidase_M6"/>
    <property type="match status" value="1"/>
</dbReference>
<keyword evidence="3" id="KW-0378">Hydrolase</keyword>
<dbReference type="InterPro" id="IPR048665">
    <property type="entry name" value="InhA-like_VEG"/>
</dbReference>
<dbReference type="GO" id="GO:0006508">
    <property type="term" value="P:proteolysis"/>
    <property type="evidence" value="ECO:0007669"/>
    <property type="project" value="UniProtKB-KW"/>
</dbReference>
<gene>
    <name evidence="3" type="ORF">U732_4104</name>
</gene>
<protein>
    <submittedName>
        <fullName evidence="3">M6 family metalloprotease domain protein</fullName>
    </submittedName>
</protein>
<organism evidence="3 4">
    <name type="scientific">Clostridium argentinense CDC 2741</name>
    <dbReference type="NCBI Taxonomy" id="1418104"/>
    <lineage>
        <taxon>Bacteria</taxon>
        <taxon>Bacillati</taxon>
        <taxon>Bacillota</taxon>
        <taxon>Clostridia</taxon>
        <taxon>Eubacteriales</taxon>
        <taxon>Clostridiaceae</taxon>
        <taxon>Clostridium</taxon>
    </lineage>
</organism>
<dbReference type="SUPFAM" id="SSF55486">
    <property type="entry name" value="Metalloproteases ('zincins'), catalytic domain"/>
    <property type="match status" value="1"/>
</dbReference>
<dbReference type="NCBIfam" id="TIGR03296">
    <property type="entry name" value="M6dom_TIGR03296"/>
    <property type="match status" value="1"/>
</dbReference>
<sequence>MKGNMLIRSFLILVIVIGLVSDNTYAYQAASSIINKENIIENKENKLKPNINFGNSVQPIKLQGTWNGKKTTVKPLVILMEFSDYTHEDINKEETPRDFKDWSKKHYEDMIFGDKTYIGPKGEELFTMKQYYNEQSGESFNIEGGVAGWYKAKHSAEYYGKPYRNVRDSNVTSLIREAFDNVCNDKNIDLSEYDIKDPLDMDEDGDYDGPDGIIDYLIVIHAGKGEEVDGGTLGENAIWSHRNAISEHAPYMKKDINGNLIGIYDYMIVPQDAGIGVLAHEYGHVLGLPDEYNVTDNGGDNPVGYWSVMASGSWAGISAGADPTGFSPWCKKYLQDEYGGNWVKETRLKLEEIDEKGLDFLLDEASKKGENTQLIRIDLPKQNAYDRNEKDKYYLIEWRNHQGIDRGLSSTEGGQVFYDPGLLIWYIDENYLEKDKFGYLTGNKDNNVEVHPGYSFIGVVDSDQHLIIWSDANTGEEVEKASSTYHVHDAAFSLKKSKKIFIDNIKNKPGKTTLDNIIFMNPIFDDSKDYSNKGVEEAGRILPQYGLKVYVTGESKDRTVGKIHIVRKKGDNNFTEGNILRDDITSSFIQNISLDKKVFKSGETVTVTLETNIDNLDKEAVLCYVNNTEGFEEEKKIDLCLVKGKYIGKLNIEDNFKLGNWKPRYVILQDREERVEVIYNVDYENIIGNSANKENLTDGEFNVISKS</sequence>
<dbReference type="OrthoDB" id="275270at2"/>
<keyword evidence="3" id="KW-0645">Protease</keyword>
<reference evidence="3 4" key="1">
    <citation type="journal article" date="2015" name="Infect. Genet. Evol.">
        <title>Genomic sequences of six botulinum neurotoxin-producing strains representing three clostridial species illustrate the mobility and diversity of botulinum neurotoxin genes.</title>
        <authorList>
            <person name="Smith T.J."/>
            <person name="Hill K.K."/>
            <person name="Xie G."/>
            <person name="Foley B.T."/>
            <person name="Williamson C.H."/>
            <person name="Foster J.T."/>
            <person name="Johnson S.L."/>
            <person name="Chertkov O."/>
            <person name="Teshima H."/>
            <person name="Gibbons H.S."/>
            <person name="Johnsky L.A."/>
            <person name="Karavis M.A."/>
            <person name="Smith L.A."/>
        </authorList>
    </citation>
    <scope>NUCLEOTIDE SEQUENCE [LARGE SCALE GENOMIC DNA]</scope>
    <source>
        <strain evidence="3 4">CDC 2741</strain>
    </source>
</reference>
<dbReference type="Proteomes" id="UP000031366">
    <property type="component" value="Unassembled WGS sequence"/>
</dbReference>
<feature type="domain" description="Immune inhibitor A-like metallopeptidase VEG" evidence="2">
    <location>
        <begin position="388"/>
        <end position="562"/>
    </location>
</feature>
<keyword evidence="3" id="KW-0482">Metalloprotease</keyword>
<keyword evidence="4" id="KW-1185">Reference proteome</keyword>
<comment type="caution">
    <text evidence="3">The sequence shown here is derived from an EMBL/GenBank/DDBJ whole genome shotgun (WGS) entry which is preliminary data.</text>
</comment>
<feature type="domain" description="Peptidase M6-like" evidence="1">
    <location>
        <begin position="64"/>
        <end position="343"/>
    </location>
</feature>
<evidence type="ECO:0000259" key="1">
    <source>
        <dbReference type="Pfam" id="PF05547"/>
    </source>
</evidence>
<evidence type="ECO:0000259" key="2">
    <source>
        <dbReference type="Pfam" id="PF20774"/>
    </source>
</evidence>
<dbReference type="STRING" id="29341.RSJ17_10600"/>
<name>A0A0C1R4D6_9CLOT</name>